<evidence type="ECO:0000313" key="3">
    <source>
        <dbReference type="Proteomes" id="UP001521150"/>
    </source>
</evidence>
<sequence>MSPDQLFRYATGPVIDVVNGTTPDQLGEPTPCADFDVSKLLNHLLYWGPSLEGAARKETVPPPVTPEYEVDLPADWQPKLVAHLQKITESWSDPAAWEGTTHMGGPTELPAAMVGGMITGEIVIHGKDLARATGQQLEFDEALLVYVHKEVESGVEWGRDMGVYRPEVPVPADAPLMDRILGLTGRNPS</sequence>
<name>A0ABS8ZBE7_9PSEU</name>
<comment type="caution">
    <text evidence="2">The sequence shown here is derived from an EMBL/GenBank/DDBJ whole genome shotgun (WGS) entry which is preliminary data.</text>
</comment>
<dbReference type="SUPFAM" id="SSF109854">
    <property type="entry name" value="DinB/YfiT-like putative metalloenzymes"/>
    <property type="match status" value="1"/>
</dbReference>
<organism evidence="2 3">
    <name type="scientific">Kibdelosporangium philippinense</name>
    <dbReference type="NCBI Taxonomy" id="211113"/>
    <lineage>
        <taxon>Bacteria</taxon>
        <taxon>Bacillati</taxon>
        <taxon>Actinomycetota</taxon>
        <taxon>Actinomycetes</taxon>
        <taxon>Pseudonocardiales</taxon>
        <taxon>Pseudonocardiaceae</taxon>
        <taxon>Kibdelosporangium</taxon>
    </lineage>
</organism>
<reference evidence="2 3" key="1">
    <citation type="submission" date="2021-12" db="EMBL/GenBank/DDBJ databases">
        <title>Genome sequence of Kibdelosporangium philippinense ATCC 49844.</title>
        <authorList>
            <person name="Fedorov E.A."/>
            <person name="Omeragic M."/>
            <person name="Shalygina K.F."/>
            <person name="Maclea K.S."/>
        </authorList>
    </citation>
    <scope>NUCLEOTIDE SEQUENCE [LARGE SCALE GENOMIC DNA]</scope>
    <source>
        <strain evidence="2 3">ATCC 49844</strain>
    </source>
</reference>
<dbReference type="InterPro" id="IPR034660">
    <property type="entry name" value="DinB/YfiT-like"/>
</dbReference>
<dbReference type="InterPro" id="IPR017520">
    <property type="entry name" value="CHP03086"/>
</dbReference>
<dbReference type="Pfam" id="PF11716">
    <property type="entry name" value="MDMPI_N"/>
    <property type="match status" value="1"/>
</dbReference>
<dbReference type="InterPro" id="IPR024344">
    <property type="entry name" value="MDMPI_metal-binding"/>
</dbReference>
<keyword evidence="3" id="KW-1185">Reference proteome</keyword>
<accession>A0ABS8ZBE7</accession>
<proteinExistence type="predicted"/>
<dbReference type="NCBIfam" id="TIGR03083">
    <property type="entry name" value="maleylpyruvate isomerase family mycothiol-dependent enzyme"/>
    <property type="match status" value="1"/>
</dbReference>
<dbReference type="EMBL" id="JAJVCN010000002">
    <property type="protein sequence ID" value="MCE7005194.1"/>
    <property type="molecule type" value="Genomic_DNA"/>
</dbReference>
<evidence type="ECO:0000259" key="1">
    <source>
        <dbReference type="Pfam" id="PF11716"/>
    </source>
</evidence>
<dbReference type="Proteomes" id="UP001521150">
    <property type="component" value="Unassembled WGS sequence"/>
</dbReference>
<gene>
    <name evidence="2" type="ORF">LWC34_20525</name>
</gene>
<protein>
    <submittedName>
        <fullName evidence="2">TIGR03086 family metal-binding protein</fullName>
    </submittedName>
</protein>
<dbReference type="InterPro" id="IPR017517">
    <property type="entry name" value="Maleyloyr_isom"/>
</dbReference>
<dbReference type="NCBIfam" id="TIGR03086">
    <property type="entry name" value="TIGR03086 family metal-binding protein"/>
    <property type="match status" value="1"/>
</dbReference>
<feature type="domain" description="Mycothiol-dependent maleylpyruvate isomerase metal-binding" evidence="1">
    <location>
        <begin position="15"/>
        <end position="130"/>
    </location>
</feature>
<dbReference type="Gene3D" id="1.20.120.450">
    <property type="entry name" value="dinb family like domain"/>
    <property type="match status" value="1"/>
</dbReference>
<dbReference type="RefSeq" id="WP_233726784.1">
    <property type="nucleotide sequence ID" value="NZ_JAJVCN010000002.1"/>
</dbReference>
<evidence type="ECO:0000313" key="2">
    <source>
        <dbReference type="EMBL" id="MCE7005194.1"/>
    </source>
</evidence>